<keyword evidence="3" id="KW-1185">Reference proteome</keyword>
<organism evidence="2 3">
    <name type="scientific">Shimia aestuarii</name>
    <dbReference type="NCBI Taxonomy" id="254406"/>
    <lineage>
        <taxon>Bacteria</taxon>
        <taxon>Pseudomonadati</taxon>
        <taxon>Pseudomonadota</taxon>
        <taxon>Alphaproteobacteria</taxon>
        <taxon>Rhodobacterales</taxon>
        <taxon>Roseobacteraceae</taxon>
    </lineage>
</organism>
<sequence length="49" mass="5324">MGDPVLRRAVVLTSRHPGIQAETRFSETPSNLRPESMPPRGAPFPAPAK</sequence>
<protein>
    <submittedName>
        <fullName evidence="2">Uncharacterized protein</fullName>
    </submittedName>
</protein>
<dbReference type="STRING" id="254406.SAMN04488042_10677"/>
<dbReference type="EMBL" id="FOTQ01000006">
    <property type="protein sequence ID" value="SFM32178.1"/>
    <property type="molecule type" value="Genomic_DNA"/>
</dbReference>
<evidence type="ECO:0000256" key="1">
    <source>
        <dbReference type="SAM" id="MobiDB-lite"/>
    </source>
</evidence>
<accession>A0A1I4PWJ9</accession>
<reference evidence="2 3" key="1">
    <citation type="submission" date="2016-10" db="EMBL/GenBank/DDBJ databases">
        <authorList>
            <person name="de Groot N.N."/>
        </authorList>
    </citation>
    <scope>NUCLEOTIDE SEQUENCE [LARGE SCALE GENOMIC DNA]</scope>
    <source>
        <strain evidence="2 3">DSM 15283</strain>
    </source>
</reference>
<feature type="compositionally biased region" description="Pro residues" evidence="1">
    <location>
        <begin position="36"/>
        <end position="49"/>
    </location>
</feature>
<gene>
    <name evidence="2" type="ORF">SAMN04488042_10677</name>
</gene>
<proteinExistence type="predicted"/>
<name>A0A1I4PWJ9_9RHOB</name>
<evidence type="ECO:0000313" key="2">
    <source>
        <dbReference type="EMBL" id="SFM32178.1"/>
    </source>
</evidence>
<evidence type="ECO:0000313" key="3">
    <source>
        <dbReference type="Proteomes" id="UP000199144"/>
    </source>
</evidence>
<dbReference type="Proteomes" id="UP000199144">
    <property type="component" value="Unassembled WGS sequence"/>
</dbReference>
<feature type="region of interest" description="Disordered" evidence="1">
    <location>
        <begin position="12"/>
        <end position="49"/>
    </location>
</feature>
<dbReference type="AlphaFoldDB" id="A0A1I4PWJ9"/>